<feature type="chain" id="PRO_5029468422" evidence="2">
    <location>
        <begin position="28"/>
        <end position="860"/>
    </location>
</feature>
<dbReference type="SUPFAM" id="SSF54001">
    <property type="entry name" value="Cysteine proteinases"/>
    <property type="match status" value="1"/>
</dbReference>
<reference evidence="4 5" key="1">
    <citation type="submission" date="2020-04" db="EMBL/GenBank/DDBJ databases">
        <title>Genome sequencing of novel species.</title>
        <authorList>
            <person name="Heo J."/>
            <person name="Kim S.-J."/>
            <person name="Kim J.-S."/>
            <person name="Hong S.-B."/>
            <person name="Kwon S.-W."/>
        </authorList>
    </citation>
    <scope>NUCLEOTIDE SEQUENCE [LARGE SCALE GENOMIC DNA]</scope>
    <source>
        <strain evidence="4 5">F39-2</strain>
    </source>
</reference>
<dbReference type="InterPro" id="IPR038765">
    <property type="entry name" value="Papain-like_cys_pep_sf"/>
</dbReference>
<keyword evidence="1" id="KW-1133">Transmembrane helix</keyword>
<feature type="domain" description="DUF3857" evidence="3">
    <location>
        <begin position="76"/>
        <end position="237"/>
    </location>
</feature>
<evidence type="ECO:0000259" key="3">
    <source>
        <dbReference type="Pfam" id="PF12969"/>
    </source>
</evidence>
<keyword evidence="5" id="KW-1185">Reference proteome</keyword>
<proteinExistence type="predicted"/>
<keyword evidence="2" id="KW-0732">Signal</keyword>
<dbReference type="Gene3D" id="3.10.620.30">
    <property type="match status" value="1"/>
</dbReference>
<feature type="transmembrane region" description="Helical" evidence="1">
    <location>
        <begin position="809"/>
        <end position="827"/>
    </location>
</feature>
<dbReference type="AlphaFoldDB" id="A0A7L5E2R3"/>
<sequence>MQTKPFFLSLIFLVLLQVSFCCSNITAAEPIVHVSPKPAWLTTYKDYQQKIPLRDVGNGYFFQLIEEQIQIEKQADYRHSIREIVSEAGIQNGSEISINFDPTYERLDFHEITVWRNNKPENRLNAGAFKIIANEKELSKFIYQGSYSAYCILDDIRKGDRIEYSYTITGRNPIFNNKFAKEIYFQSTQPIAHQYKCIIASSNRKLNFKSFNLVPKAIVSDINGLKTYTWESFQVSAAQDYDNEPGWYNPFGYIQISDYSSWKEVTDWALKINPISKTFNKKLALQIAELKVKSGNDKEKYFRNAVRMVQDEVRYMGIEMGQYSHLANTPDKVYSQRYGDCKDKSLLLASILNAGGINSQIVLVNSSIKSKIDEFIPSPNAFDHVIVVATVNNKQVWADATMAYQRGTGTNLYFPNYGKGLIVKDGNSNLTTIPLTKTGKVICKERYTVPNEKAKVTLEVRTTYTLNEADKIRDKLASSSMAETEKNYLDYYVKIYPKIESKDSITVIDDEEKNQLTTIEHYLITDFFKQDTTTGKYTVSFYANYINAQLPSIPNNAKTPIALNYPCDIDYTISVVLPYGWNVDPSHYSIKKDAYALETFSRAESDTLSLSYNYNAFKDFIPVNQLAEYRSDIKHITDDELSYTFDFNPNTSELPFRLNYWMLITVIAVVATAIFIAVRVYRTETEGIVFAPGAGFMPIGGWLIWVAISLALTPLSISVSLITNDYFNLNKWNLHELTKEDFSYKALFIFEILGNVLLICYATFCFILLLKRRDILPKLIIGLYIFAVVFFIIDCSMAIEVNGTNSDQAVSTIFRSAIVAAIWIPYFKKSVRVEQTFIVPYPANNYRYEEKASMKIEQNI</sequence>
<keyword evidence="1" id="KW-0472">Membrane</keyword>
<organism evidence="4 5">
    <name type="scientific">Mucilaginibacter robiniae</name>
    <dbReference type="NCBI Taxonomy" id="2728022"/>
    <lineage>
        <taxon>Bacteria</taxon>
        <taxon>Pseudomonadati</taxon>
        <taxon>Bacteroidota</taxon>
        <taxon>Sphingobacteriia</taxon>
        <taxon>Sphingobacteriales</taxon>
        <taxon>Sphingobacteriaceae</taxon>
        <taxon>Mucilaginibacter</taxon>
    </lineage>
</organism>
<keyword evidence="1" id="KW-0812">Transmembrane</keyword>
<dbReference type="Pfam" id="PF10754">
    <property type="entry name" value="DUF2569"/>
    <property type="match status" value="1"/>
</dbReference>
<evidence type="ECO:0000313" key="4">
    <source>
        <dbReference type="EMBL" id="QJD95924.1"/>
    </source>
</evidence>
<dbReference type="Gene3D" id="2.60.40.3140">
    <property type="match status" value="1"/>
</dbReference>
<dbReference type="Pfam" id="PF12969">
    <property type="entry name" value="DUF3857"/>
    <property type="match status" value="1"/>
</dbReference>
<gene>
    <name evidence="4" type="ORF">HH214_08570</name>
</gene>
<evidence type="ECO:0000313" key="5">
    <source>
        <dbReference type="Proteomes" id="UP000503278"/>
    </source>
</evidence>
<feature type="signal peptide" evidence="2">
    <location>
        <begin position="1"/>
        <end position="27"/>
    </location>
</feature>
<evidence type="ECO:0000256" key="2">
    <source>
        <dbReference type="SAM" id="SignalP"/>
    </source>
</evidence>
<dbReference type="InterPro" id="IPR024618">
    <property type="entry name" value="DUF3857"/>
</dbReference>
<dbReference type="EMBL" id="CP051682">
    <property type="protein sequence ID" value="QJD95924.1"/>
    <property type="molecule type" value="Genomic_DNA"/>
</dbReference>
<dbReference type="InterPro" id="IPR019690">
    <property type="entry name" value="DUF2569"/>
</dbReference>
<feature type="transmembrane region" description="Helical" evidence="1">
    <location>
        <begin position="660"/>
        <end position="681"/>
    </location>
</feature>
<feature type="transmembrane region" description="Helical" evidence="1">
    <location>
        <begin position="781"/>
        <end position="803"/>
    </location>
</feature>
<feature type="transmembrane region" description="Helical" evidence="1">
    <location>
        <begin position="742"/>
        <end position="769"/>
    </location>
</feature>
<dbReference type="Proteomes" id="UP000503278">
    <property type="component" value="Chromosome"/>
</dbReference>
<evidence type="ECO:0000256" key="1">
    <source>
        <dbReference type="SAM" id="Phobius"/>
    </source>
</evidence>
<accession>A0A7L5E2R3</accession>
<protein>
    <submittedName>
        <fullName evidence="4">DUF2569 family protein</fullName>
    </submittedName>
</protein>
<name>A0A7L5E2R3_9SPHI</name>
<dbReference type="RefSeq" id="WP_169606930.1">
    <property type="nucleotide sequence ID" value="NZ_CP051682.1"/>
</dbReference>
<dbReference type="KEGG" id="mrob:HH214_08570"/>